<feature type="compositionally biased region" description="Polar residues" evidence="1">
    <location>
        <begin position="404"/>
        <end position="430"/>
    </location>
</feature>
<dbReference type="Gene3D" id="2.20.70.10">
    <property type="match status" value="3"/>
</dbReference>
<protein>
    <recommendedName>
        <fullName evidence="2">WW domain-containing protein</fullName>
    </recommendedName>
</protein>
<dbReference type="SUPFAM" id="SSF51045">
    <property type="entry name" value="WW domain"/>
    <property type="match status" value="2"/>
</dbReference>
<feature type="region of interest" description="Disordered" evidence="1">
    <location>
        <begin position="1242"/>
        <end position="1293"/>
    </location>
</feature>
<feature type="compositionally biased region" description="Polar residues" evidence="1">
    <location>
        <begin position="1242"/>
        <end position="1262"/>
    </location>
</feature>
<sequence length="1751" mass="191855">MTPQEHLLFLMTESTTRDFISQWPYDHGQSYDDVRGESTMQWRGVDRVAEQMRQREERHLEDAFATINFETRAAALEAYFFQPPRHASFVSDRESPTARPVARVRPQSASLMRRAAENNGANNNKTRPQSAKARPEVPCSTNATQTESPAAWKAVAQQNPSKWREMLARGPEFEQLSLRRLELETYELLCNTLQQHHVIETKTTTRRRKRKDIAAKPQDCSPKLACGSGLHLARSRKRRQQEHDRQMMLGKGRESSRVNKADNKRAIQDKTRTRSKLVNKKKSQKPPESQQTRQVSAQETQQKAANLLRQSRTARGPWIPSGLSSSLANRGKAFETCEMQVSMEKRVARVLDAFRTEADTHLRLSRNVQTQLKAQQSARERRPRKTDLTLETSTATKAHATSTRPKSANATVSRQTSNRSEQLHRNCSNQETEEPAAVEVKNPRPTQCALQSPDFGNETLLSESPATLTLVIPPLKLPAYLWEEQQTHDSFDSVSSDLSPVQNAVVRASNEPRMQSLELGVACEDPVSSIQSKASTNAATVAELKTSSEVKHDFVSPEDCDSTLGTSAKLDIADDLNAVKNEPEASCMDQDSGVDPIESANEENSYERQIVESTRQQFSVIVEEEYLAESLIEQASTGPSSENTEPSPTALRYEIPEQESAMTFPEKGCDDSNNLPGSGKDDDMNLWCTSNGDILAKPPRLHGEIKACDEEGAPNSSEERILVEDWMSPPQEISTWLPEDVNATRSLSEKDSFATKESTLDVNNPEAGVTSAESDTDYVEQPVSVKHVVNKSPSSRIVAVGLGDTTDSVDISDSVVEMSPRAATDNKAPPYVGHGECGLSGNTFNEDEADAPLSATAIQRSEQNVCGEKTSTSPEVILSGEVEETNTAAISSGLFVESKENKSAQEGSNSSGTTMGGNQFDQRTDGLSDPPLLTYLQTLLLDQSRSTESGETLQLLTDPSAMAQVTVVAQLSTKETTDSLDLSDRVGDFHTPENNRHHSESVTGDEQRVVEHESTVSSNLLGLAMETLTDAATTQLTTTGATSPYSYHKMRELTDEHATVKTTSPGARSEPRSPKKKRTSKSKTTQKKPTMTARSANIAEMSMSTSLLTQNSSLQAHVDSSALSDEDLLRLHQQTVTTPFLQRVSSRKIVEKDSDSIRLQPPQEEVESDDPLMLTTPAAMDVDSQLKQDDQPVKERDNIDGDAFSPREGLNDCESTIEKYPQVTEAPITTADLATTSPAEKVTSFTSVDDGSTSTSAVTDTEANPELVDPLGSVGQEPRPNPPSNSTGGDGEDLMQESSQVLLAIVDILVPPSPDATENVDQDPTQPWAEHHNAARKIQSQYRCFVRRQLILDQLRFMVAKKRRHTRRKTRQKVKKPKVVDMVTSASCLETESLVAVIAVDASSVDTILEEVQLVAPPSVSCAISAEMTPEPHSSEVPAEVVRVGARKGSSEYVFELFDDSVEVNKDMLDTATSRVEFMRSSTEKLDAQQQQNPATPPEKDAANSTKATTSIEVLQAEIVVSYQQPTLLPIEAIEVEPSIVNSRMLSELAFSDDVEKPAKPANAALVEAASEIAAMQPCWDRYVDSTTSKSFYYNPVTNETQWTAPDKDFDNAVINSPDKAAATGTDAVVSPSGQAAPTQGTWQEFLDEASGQLYYYNPKTGECSWEPPSGDSPGVVESLQSVATAESAAIGASSWVMYIDPASQAPYYVNVETLATSWEQPDSFTVAAVAGTTTANEDSYVIDDHVALEI</sequence>
<feature type="compositionally biased region" description="Low complexity" evidence="1">
    <location>
        <begin position="907"/>
        <end position="918"/>
    </location>
</feature>
<feature type="domain" description="WW" evidence="2">
    <location>
        <begin position="1637"/>
        <end position="1671"/>
    </location>
</feature>
<feature type="region of interest" description="Disordered" evidence="1">
    <location>
        <begin position="989"/>
        <end position="1008"/>
    </location>
</feature>
<dbReference type="VEuPathDB" id="FungiDB:PC110_g8513"/>
<dbReference type="CDD" id="cd00201">
    <property type="entry name" value="WW"/>
    <property type="match status" value="3"/>
</dbReference>
<dbReference type="SMART" id="SM00456">
    <property type="entry name" value="WW"/>
    <property type="match status" value="3"/>
</dbReference>
<evidence type="ECO:0000313" key="3">
    <source>
        <dbReference type="EMBL" id="RAW35167.1"/>
    </source>
</evidence>
<dbReference type="Proteomes" id="UP000251314">
    <property type="component" value="Unassembled WGS sequence"/>
</dbReference>
<accession>A0A329SEA7</accession>
<dbReference type="Pfam" id="PF00397">
    <property type="entry name" value="WW"/>
    <property type="match status" value="2"/>
</dbReference>
<feature type="domain" description="WW" evidence="2">
    <location>
        <begin position="1694"/>
        <end position="1724"/>
    </location>
</feature>
<feature type="compositionally biased region" description="Basic residues" evidence="1">
    <location>
        <begin position="273"/>
        <end position="284"/>
    </location>
</feature>
<evidence type="ECO:0000259" key="2">
    <source>
        <dbReference type="PROSITE" id="PS50020"/>
    </source>
</evidence>
<feature type="region of interest" description="Disordered" evidence="1">
    <location>
        <begin position="894"/>
        <end position="929"/>
    </location>
</feature>
<reference evidence="3 4" key="1">
    <citation type="submission" date="2018-01" db="EMBL/GenBank/DDBJ databases">
        <title>Draft genome of the strawberry crown rot pathogen Phytophthora cactorum.</title>
        <authorList>
            <person name="Armitage A.D."/>
            <person name="Lysoe E."/>
            <person name="Nellist C.F."/>
            <person name="Harrison R.J."/>
            <person name="Brurberg M.B."/>
        </authorList>
    </citation>
    <scope>NUCLEOTIDE SEQUENCE [LARGE SCALE GENOMIC DNA]</scope>
    <source>
        <strain evidence="3 4">10300</strain>
    </source>
</reference>
<evidence type="ECO:0000313" key="4">
    <source>
        <dbReference type="Proteomes" id="UP000251314"/>
    </source>
</evidence>
<evidence type="ECO:0000256" key="1">
    <source>
        <dbReference type="SAM" id="MobiDB-lite"/>
    </source>
</evidence>
<dbReference type="EMBL" id="MJFZ01000177">
    <property type="protein sequence ID" value="RAW35167.1"/>
    <property type="molecule type" value="Genomic_DNA"/>
</dbReference>
<dbReference type="InterPro" id="IPR036020">
    <property type="entry name" value="WW_dom_sf"/>
</dbReference>
<feature type="compositionally biased region" description="Low complexity" evidence="1">
    <location>
        <begin position="392"/>
        <end position="403"/>
    </location>
</feature>
<keyword evidence="4" id="KW-1185">Reference proteome</keyword>
<feature type="region of interest" description="Disordered" evidence="1">
    <location>
        <begin position="369"/>
        <end position="446"/>
    </location>
</feature>
<gene>
    <name evidence="3" type="ORF">PC110_g8513</name>
</gene>
<dbReference type="PANTHER" id="PTHR47852">
    <property type="entry name" value="OS06G0298400 PROTEIN"/>
    <property type="match status" value="1"/>
</dbReference>
<comment type="caution">
    <text evidence="3">The sequence shown here is derived from an EMBL/GenBank/DDBJ whole genome shotgun (WGS) entry which is preliminary data.</text>
</comment>
<feature type="region of interest" description="Disordered" evidence="1">
    <location>
        <begin position="1481"/>
        <end position="1507"/>
    </location>
</feature>
<feature type="compositionally biased region" description="Basic residues" evidence="1">
    <location>
        <begin position="1074"/>
        <end position="1086"/>
    </location>
</feature>
<proteinExistence type="predicted"/>
<feature type="compositionally biased region" description="Polar residues" evidence="1">
    <location>
        <begin position="139"/>
        <end position="148"/>
    </location>
</feature>
<feature type="region of interest" description="Disordered" evidence="1">
    <location>
        <begin position="1148"/>
        <end position="1212"/>
    </location>
</feature>
<dbReference type="InterPro" id="IPR001202">
    <property type="entry name" value="WW_dom"/>
</dbReference>
<feature type="region of interest" description="Disordered" evidence="1">
    <location>
        <begin position="114"/>
        <end position="148"/>
    </location>
</feature>
<feature type="domain" description="WW" evidence="2">
    <location>
        <begin position="1574"/>
        <end position="1608"/>
    </location>
</feature>
<name>A0A329SEA7_9STRA</name>
<feature type="region of interest" description="Disordered" evidence="1">
    <location>
        <begin position="89"/>
        <end position="108"/>
    </location>
</feature>
<dbReference type="STRING" id="29920.A0A329SEA7"/>
<feature type="compositionally biased region" description="Basic and acidic residues" evidence="1">
    <location>
        <begin position="241"/>
        <end position="272"/>
    </location>
</feature>
<feature type="compositionally biased region" description="Basic and acidic residues" evidence="1">
    <location>
        <begin position="1184"/>
        <end position="1199"/>
    </location>
</feature>
<dbReference type="PROSITE" id="PS50020">
    <property type="entry name" value="WW_DOMAIN_2"/>
    <property type="match status" value="3"/>
</dbReference>
<feature type="region of interest" description="Disordered" evidence="1">
    <location>
        <begin position="203"/>
        <end position="299"/>
    </location>
</feature>
<organism evidence="3 4">
    <name type="scientific">Phytophthora cactorum</name>
    <dbReference type="NCBI Taxonomy" id="29920"/>
    <lineage>
        <taxon>Eukaryota</taxon>
        <taxon>Sar</taxon>
        <taxon>Stramenopiles</taxon>
        <taxon>Oomycota</taxon>
        <taxon>Peronosporomycetes</taxon>
        <taxon>Peronosporales</taxon>
        <taxon>Peronosporaceae</taxon>
        <taxon>Phytophthora</taxon>
    </lineage>
</organism>
<feature type="region of interest" description="Disordered" evidence="1">
    <location>
        <begin position="1057"/>
        <end position="1095"/>
    </location>
</feature>
<dbReference type="OrthoDB" id="194556at2759"/>
<dbReference type="PANTHER" id="PTHR47852:SF2">
    <property type="entry name" value="WW DOMAIN-CONTAINING PROTEIN"/>
    <property type="match status" value="1"/>
</dbReference>
<dbReference type="PROSITE" id="PS01159">
    <property type="entry name" value="WW_DOMAIN_1"/>
    <property type="match status" value="1"/>
</dbReference>